<gene>
    <name evidence="1" type="ORF">LMH87_009523</name>
</gene>
<sequence length="266" mass="30299">MYVAPPLTSNFEAACLEKMPLVDRIANAYQSIRVTPDMPICSWNRSGRSCKHITVWTHGFLYTMSRESLEYLIENPDVAEQVCDNAKAFLLLCSAHDMRKKYFRDTSVWVAPRSYTSTAGPTSQLLLAELLYISTAFFGSSITDRIMALFREKHKASHGNGNYIHLNPYLSDLFIAGFLGLRPLALTRASEEKTNRPYHVHFSVHWMPQNGKGPNEYMEDPSHELAWMLYPTMDYQKNGDMICEMDAVTKQPILDGHECAAKHSSY</sequence>
<accession>A0A9W8ULZ2</accession>
<evidence type="ECO:0000313" key="1">
    <source>
        <dbReference type="EMBL" id="KAJ4153010.1"/>
    </source>
</evidence>
<dbReference type="KEGG" id="amus:LMH87_009523"/>
<organism evidence="1 2">
    <name type="scientific">Akanthomyces muscarius</name>
    <name type="common">Entomopathogenic fungus</name>
    <name type="synonym">Lecanicillium muscarium</name>
    <dbReference type="NCBI Taxonomy" id="2231603"/>
    <lineage>
        <taxon>Eukaryota</taxon>
        <taxon>Fungi</taxon>
        <taxon>Dikarya</taxon>
        <taxon>Ascomycota</taxon>
        <taxon>Pezizomycotina</taxon>
        <taxon>Sordariomycetes</taxon>
        <taxon>Hypocreomycetidae</taxon>
        <taxon>Hypocreales</taxon>
        <taxon>Cordycipitaceae</taxon>
        <taxon>Akanthomyces</taxon>
    </lineage>
</organism>
<evidence type="ECO:0000313" key="2">
    <source>
        <dbReference type="Proteomes" id="UP001144673"/>
    </source>
</evidence>
<proteinExistence type="predicted"/>
<dbReference type="RefSeq" id="XP_056053668.1">
    <property type="nucleotide sequence ID" value="XM_056196531.1"/>
</dbReference>
<name>A0A9W8ULZ2_AKAMU</name>
<dbReference type="GeneID" id="80896682"/>
<dbReference type="EMBL" id="JAJHUN010000008">
    <property type="protein sequence ID" value="KAJ4153010.1"/>
    <property type="molecule type" value="Genomic_DNA"/>
</dbReference>
<reference evidence="1" key="1">
    <citation type="journal article" date="2023" name="Access Microbiol">
        <title>De-novo genome assembly for Akanthomyces muscarius, a biocontrol agent of insect agricultural pests.</title>
        <authorList>
            <person name="Erdos Z."/>
            <person name="Studholme D.J."/>
            <person name="Raymond B."/>
            <person name="Sharma M."/>
        </authorList>
    </citation>
    <scope>NUCLEOTIDE SEQUENCE</scope>
    <source>
        <strain evidence="1">Ve6</strain>
    </source>
</reference>
<dbReference type="AlphaFoldDB" id="A0A9W8ULZ2"/>
<comment type="caution">
    <text evidence="1">The sequence shown here is derived from an EMBL/GenBank/DDBJ whole genome shotgun (WGS) entry which is preliminary data.</text>
</comment>
<keyword evidence="2" id="KW-1185">Reference proteome</keyword>
<dbReference type="Proteomes" id="UP001144673">
    <property type="component" value="Chromosome 5"/>
</dbReference>
<protein>
    <submittedName>
        <fullName evidence="1">Uncharacterized protein</fullName>
    </submittedName>
</protein>